<dbReference type="OrthoDB" id="40902at2759"/>
<dbReference type="EMBL" id="CAIX01000140">
    <property type="protein sequence ID" value="CCI46768.1"/>
    <property type="molecule type" value="Genomic_DNA"/>
</dbReference>
<dbReference type="CDD" id="cd05117">
    <property type="entry name" value="STKc_CAMK"/>
    <property type="match status" value="1"/>
</dbReference>
<dbReference type="InterPro" id="IPR050205">
    <property type="entry name" value="CDPK_Ser/Thr_kinases"/>
</dbReference>
<dbReference type="InterPro" id="IPR011009">
    <property type="entry name" value="Kinase-like_dom_sf"/>
</dbReference>
<evidence type="ECO:0000256" key="1">
    <source>
        <dbReference type="ARBA" id="ARBA00022527"/>
    </source>
</evidence>
<keyword evidence="2" id="KW-0808">Transferase</keyword>
<dbReference type="PROSITE" id="PS50011">
    <property type="entry name" value="PROTEIN_KINASE_DOM"/>
    <property type="match status" value="1"/>
</dbReference>
<evidence type="ECO:0000259" key="8">
    <source>
        <dbReference type="PROSITE" id="PS50011"/>
    </source>
</evidence>
<dbReference type="PROSITE" id="PS00107">
    <property type="entry name" value="PROTEIN_KINASE_ATP"/>
    <property type="match status" value="1"/>
</dbReference>
<dbReference type="SMART" id="SM00220">
    <property type="entry name" value="S_TKc"/>
    <property type="match status" value="1"/>
</dbReference>
<dbReference type="GO" id="GO:0004674">
    <property type="term" value="F:protein serine/threonine kinase activity"/>
    <property type="evidence" value="ECO:0007669"/>
    <property type="project" value="UniProtKB-KW"/>
</dbReference>
<dbReference type="InterPro" id="IPR000719">
    <property type="entry name" value="Prot_kinase_dom"/>
</dbReference>
<evidence type="ECO:0000313" key="9">
    <source>
        <dbReference type="EMBL" id="CCI46768.1"/>
    </source>
</evidence>
<name>A0A024GIQ0_9STRA</name>
<dbReference type="PROSITE" id="PS00108">
    <property type="entry name" value="PROTEIN_KINASE_ST"/>
    <property type="match status" value="1"/>
</dbReference>
<accession>A0A024GIQ0</accession>
<dbReference type="PANTHER" id="PTHR24349">
    <property type="entry name" value="SERINE/THREONINE-PROTEIN KINASE"/>
    <property type="match status" value="1"/>
</dbReference>
<keyword evidence="3 6" id="KW-0547">Nucleotide-binding</keyword>
<reference evidence="9 10" key="1">
    <citation type="submission" date="2012-05" db="EMBL/GenBank/DDBJ databases">
        <title>Recombination and specialization in a pathogen metapopulation.</title>
        <authorList>
            <person name="Gardiner A."/>
            <person name="Kemen E."/>
            <person name="Schultz-Larsen T."/>
            <person name="MacLean D."/>
            <person name="Van Oosterhout C."/>
            <person name="Jones J.D.G."/>
        </authorList>
    </citation>
    <scope>NUCLEOTIDE SEQUENCE [LARGE SCALE GENOMIC DNA]</scope>
    <source>
        <strain evidence="9 10">Ac Nc2</strain>
    </source>
</reference>
<sequence length="846" mass="95947">MPHCGRLLYHNTLVANLTCRCIDNIVIIGNSFRTYNTSIMKTSERRQSAIIAMLFYTSEMSLDFDVPESDPHYFQYESAFNDLRRNQCNSDHTARRGVSSSSSRFRLRHLLKWKNGKSENQSSSGISDNNYEGKVDVMAERCQNPANDERIDNLAVAKIVDSKMSLIQRCSSAPPMHRQDEKSLLSFHQEYSIIKHIGAGSYSTVKRVIHRMSGESFACKIVDKLSLSPIDRLALRHEIEVLRYVDHEHIMKLYDVIEDDTKCYMVMELVEHGDLFDRVVKRGKVTPIEAQKIAAGLVHALHYCHTNAIIHRDIKPENVLIHRECGVKLCDFGFAKRLKTVGELSADSCGTPGYAAPEILDGKLYGIEVDIFSLGVVIYIILSGYPPFPMKLSQLRAHNFGLRFPSKDWIHIDPRIRELLAEMLQVDPTKRPKTSDLVSHPWIVNGKEMLDKSKAKLLESRSIQNQKRKEKLASVLEKKLRATEYGPEKGYGINTIKHEDGESFRTKIFLSADGSTLRWVRKTPKFEAFRLCSRRALSSFFRRLPSTLGNENLSKPIYSKPHEGSKLHPFSHLHPALRRLNDLEGFQIQRKPRSKIVNLVENPCPPSREKSTWSGSSLSLHSSLSIRETITHARKHIWWTNDIPLALAGDFVQNNDPVAAQDQTRAPERPQSSVELVNITQIQIGNPSLDVETSGRDTITQNRLLCSPTERRKYLSNAKPSTSCLLSLKSSQNAIQLEFTDQDTRDTFSYLIDRLCREKHRVEFSQTQVDQNQEEHELEGAYQVPEECSKIASESATKIRDNDGTDKTTLTQNPSALSEGILRLDTGSVHTTLGSSTLHSIISLDD</sequence>
<comment type="caution">
    <text evidence="9">The sequence shown here is derived from an EMBL/GenBank/DDBJ whole genome shotgun (WGS) entry which is preliminary data.</text>
</comment>
<gene>
    <name evidence="9" type="ORF">BN9_077230</name>
</gene>
<feature type="region of interest" description="Disordered" evidence="7">
    <location>
        <begin position="795"/>
        <end position="814"/>
    </location>
</feature>
<dbReference type="AlphaFoldDB" id="A0A024GIQ0"/>
<dbReference type="Pfam" id="PF00069">
    <property type="entry name" value="Pkinase"/>
    <property type="match status" value="1"/>
</dbReference>
<dbReference type="InterPro" id="IPR012942">
    <property type="entry name" value="SRR1-like"/>
</dbReference>
<keyword evidence="1" id="KW-0723">Serine/threonine-protein kinase</keyword>
<proteinExistence type="predicted"/>
<evidence type="ECO:0000256" key="3">
    <source>
        <dbReference type="ARBA" id="ARBA00022741"/>
    </source>
</evidence>
<dbReference type="InParanoid" id="A0A024GIQ0"/>
<keyword evidence="10" id="KW-1185">Reference proteome</keyword>
<dbReference type="Proteomes" id="UP000053237">
    <property type="component" value="Unassembled WGS sequence"/>
</dbReference>
<dbReference type="SUPFAM" id="SSF56112">
    <property type="entry name" value="Protein kinase-like (PK-like)"/>
    <property type="match status" value="1"/>
</dbReference>
<evidence type="ECO:0000256" key="2">
    <source>
        <dbReference type="ARBA" id="ARBA00022679"/>
    </source>
</evidence>
<keyword evidence="4" id="KW-0418">Kinase</keyword>
<dbReference type="Gene3D" id="1.10.510.10">
    <property type="entry name" value="Transferase(Phosphotransferase) domain 1"/>
    <property type="match status" value="1"/>
</dbReference>
<dbReference type="InterPro" id="IPR008271">
    <property type="entry name" value="Ser/Thr_kinase_AS"/>
</dbReference>
<feature type="compositionally biased region" description="Basic and acidic residues" evidence="7">
    <location>
        <begin position="797"/>
        <end position="806"/>
    </location>
</feature>
<dbReference type="Pfam" id="PF07985">
    <property type="entry name" value="SRR1"/>
    <property type="match status" value="1"/>
</dbReference>
<evidence type="ECO:0000313" key="10">
    <source>
        <dbReference type="Proteomes" id="UP000053237"/>
    </source>
</evidence>
<feature type="binding site" evidence="6">
    <location>
        <position position="220"/>
    </location>
    <ligand>
        <name>ATP</name>
        <dbReference type="ChEBI" id="CHEBI:30616"/>
    </ligand>
</feature>
<dbReference type="InterPro" id="IPR017441">
    <property type="entry name" value="Protein_kinase_ATP_BS"/>
</dbReference>
<dbReference type="FunFam" id="1.10.510.10:FF:000571">
    <property type="entry name" value="Maternal embryonic leucine zipper kinase"/>
    <property type="match status" value="1"/>
</dbReference>
<dbReference type="GO" id="GO:0005524">
    <property type="term" value="F:ATP binding"/>
    <property type="evidence" value="ECO:0007669"/>
    <property type="project" value="UniProtKB-UniRule"/>
</dbReference>
<feature type="domain" description="Protein kinase" evidence="8">
    <location>
        <begin position="191"/>
        <end position="443"/>
    </location>
</feature>
<keyword evidence="5 6" id="KW-0067">ATP-binding</keyword>
<dbReference type="STRING" id="65357.A0A024GIQ0"/>
<evidence type="ECO:0000256" key="7">
    <source>
        <dbReference type="SAM" id="MobiDB-lite"/>
    </source>
</evidence>
<organism evidence="9 10">
    <name type="scientific">Albugo candida</name>
    <dbReference type="NCBI Taxonomy" id="65357"/>
    <lineage>
        <taxon>Eukaryota</taxon>
        <taxon>Sar</taxon>
        <taxon>Stramenopiles</taxon>
        <taxon>Oomycota</taxon>
        <taxon>Peronosporomycetes</taxon>
        <taxon>Albuginales</taxon>
        <taxon>Albuginaceae</taxon>
        <taxon>Albugo</taxon>
    </lineage>
</organism>
<protein>
    <recommendedName>
        <fullName evidence="8">Protein kinase domain-containing protein</fullName>
    </recommendedName>
</protein>
<evidence type="ECO:0000256" key="6">
    <source>
        <dbReference type="PROSITE-ProRule" id="PRU10141"/>
    </source>
</evidence>
<evidence type="ECO:0000256" key="4">
    <source>
        <dbReference type="ARBA" id="ARBA00022777"/>
    </source>
</evidence>
<evidence type="ECO:0000256" key="5">
    <source>
        <dbReference type="ARBA" id="ARBA00022840"/>
    </source>
</evidence>